<accession>A0A1D2A718</accession>
<dbReference type="Gene3D" id="1.20.58.810">
    <property type="entry name" value="Photosystem II Pbs27"/>
    <property type="match status" value="1"/>
</dbReference>
<gene>
    <name evidence="1" type="ORF">g.2183</name>
</gene>
<organism evidence="1">
    <name type="scientific">Auxenochlorella protothecoides</name>
    <name type="common">Green microalga</name>
    <name type="synonym">Chlorella protothecoides</name>
    <dbReference type="NCBI Taxonomy" id="3075"/>
    <lineage>
        <taxon>Eukaryota</taxon>
        <taxon>Viridiplantae</taxon>
        <taxon>Chlorophyta</taxon>
        <taxon>core chlorophytes</taxon>
        <taxon>Trebouxiophyceae</taxon>
        <taxon>Chlorellales</taxon>
        <taxon>Chlorellaceae</taxon>
        <taxon>Auxenochlorella</taxon>
    </lineage>
</organism>
<dbReference type="GO" id="GO:0009543">
    <property type="term" value="C:chloroplast thylakoid lumen"/>
    <property type="evidence" value="ECO:0007669"/>
    <property type="project" value="TreeGrafter"/>
</dbReference>
<name>A0A1D2A718_AUXPR</name>
<dbReference type="GO" id="GO:0010206">
    <property type="term" value="P:photosystem II repair"/>
    <property type="evidence" value="ECO:0007669"/>
    <property type="project" value="InterPro"/>
</dbReference>
<dbReference type="AlphaFoldDB" id="A0A1D2A718"/>
<dbReference type="GO" id="GO:0009523">
    <property type="term" value="C:photosystem II"/>
    <property type="evidence" value="ECO:0007669"/>
    <property type="project" value="InterPro"/>
</dbReference>
<sequence>PAAHCTTMDLKMAQMASTRVVPSIPRCASRAPARKCVVSVQAQQSAPAISRRAAGAGVLSLLMMGQPMAAKAFLGIGEGNAAETEYQQLTEGLIKDILNVSQLSRDAPDRENVLKEIKDRSTAWVAKYRRQGSVQGRPSFANTYSAVNAIAGHINSFGFSTPVPKKRLDRIVKDLTDAERQLQRGR</sequence>
<dbReference type="GO" id="GO:0010207">
    <property type="term" value="P:photosystem II assembly"/>
    <property type="evidence" value="ECO:0007669"/>
    <property type="project" value="InterPro"/>
</dbReference>
<dbReference type="HAMAP" id="MF_01481">
    <property type="entry name" value="PSII_Psb27"/>
    <property type="match status" value="1"/>
</dbReference>
<dbReference type="InterPro" id="IPR025585">
    <property type="entry name" value="PSII_Psb27"/>
</dbReference>
<reference evidence="1" key="1">
    <citation type="submission" date="2015-08" db="EMBL/GenBank/DDBJ databases">
        <authorList>
            <person name="Babu N.S."/>
            <person name="Beckwith C.J."/>
            <person name="Beseler K.G."/>
            <person name="Brison A."/>
            <person name="Carone J.V."/>
            <person name="Caskin T.P."/>
            <person name="Diamond M."/>
            <person name="Durham M.E."/>
            <person name="Foxe J.M."/>
            <person name="Go M."/>
            <person name="Henderson B.A."/>
            <person name="Jones I.B."/>
            <person name="McGettigan J.A."/>
            <person name="Micheletti S.J."/>
            <person name="Nasrallah M.E."/>
            <person name="Ortiz D."/>
            <person name="Piller C.R."/>
            <person name="Privatt S.R."/>
            <person name="Schneider S.L."/>
            <person name="Sharp S."/>
            <person name="Smith T.C."/>
            <person name="Stanton J.D."/>
            <person name="Ullery H.E."/>
            <person name="Wilson R.J."/>
            <person name="Serrano M.G."/>
            <person name="Buck G."/>
            <person name="Lee V."/>
            <person name="Wang Y."/>
            <person name="Carvalho R."/>
            <person name="Voegtly L."/>
            <person name="Shi R."/>
            <person name="Duckworth R."/>
            <person name="Johnson A."/>
            <person name="Loviza R."/>
            <person name="Walstead R."/>
            <person name="Shah Z."/>
            <person name="Kiflezghi M."/>
            <person name="Wade K."/>
            <person name="Ball S.L."/>
            <person name="Bradley K.W."/>
            <person name="Asai D.J."/>
            <person name="Bowman C.A."/>
            <person name="Russell D.A."/>
            <person name="Pope W.H."/>
            <person name="Jacobs-Sera D."/>
            <person name="Hendrix R.W."/>
            <person name="Hatfull G.F."/>
        </authorList>
    </citation>
    <scope>NUCLEOTIDE SEQUENCE</scope>
</reference>
<dbReference type="Pfam" id="PF13326">
    <property type="entry name" value="PSII_Pbs27"/>
    <property type="match status" value="1"/>
</dbReference>
<dbReference type="PANTHER" id="PTHR34041">
    <property type="entry name" value="PHOTOSYSTEM II REPAIR PROTEIN PSB27-H1, CHLOROPLASTIC"/>
    <property type="match status" value="1"/>
</dbReference>
<proteinExistence type="inferred from homology"/>
<dbReference type="PANTHER" id="PTHR34041:SF1">
    <property type="entry name" value="PHOTOSYSTEM II REPAIR PROTEIN PSB27-H1, CHLOROPLASTIC"/>
    <property type="match status" value="1"/>
</dbReference>
<dbReference type="InterPro" id="IPR038450">
    <property type="entry name" value="PSII_Psb27_sf"/>
</dbReference>
<protein>
    <submittedName>
        <fullName evidence="1">Uncharacterized protein</fullName>
    </submittedName>
</protein>
<feature type="non-terminal residue" evidence="1">
    <location>
        <position position="1"/>
    </location>
</feature>
<dbReference type="EMBL" id="GDKF01003869">
    <property type="protein sequence ID" value="JAT74753.1"/>
    <property type="molecule type" value="Transcribed_RNA"/>
</dbReference>
<evidence type="ECO:0000313" key="1">
    <source>
        <dbReference type="EMBL" id="JAT74753.1"/>
    </source>
</evidence>